<evidence type="ECO:0000313" key="1">
    <source>
        <dbReference type="EMBL" id="MBK1854109.1"/>
    </source>
</evidence>
<sequence>MPPNYRIAEISDLIAGHKLTKDQEDYLTTLAELTSIYEENNVPHFPQLEPHETIADNIVHWATLRVPQLPYR</sequence>
<protein>
    <submittedName>
        <fullName evidence="1">Uncharacterized protein</fullName>
    </submittedName>
</protein>
<proteinExistence type="predicted"/>
<dbReference type="AlphaFoldDB" id="A0AAE2SBX8"/>
<dbReference type="Proteomes" id="UP000634206">
    <property type="component" value="Unassembled WGS sequence"/>
</dbReference>
<accession>A0AAE2SBX8</accession>
<reference evidence="1" key="1">
    <citation type="submission" date="2021-01" db="EMBL/GenBank/DDBJ databases">
        <title>Modified the classification status of verrucomicrobia.</title>
        <authorList>
            <person name="Feng X."/>
        </authorList>
    </citation>
    <scope>NUCLEOTIDE SEQUENCE</scope>
    <source>
        <strain evidence="1">5K15</strain>
    </source>
</reference>
<keyword evidence="2" id="KW-1185">Reference proteome</keyword>
<name>A0AAE2SBX8_9BACT</name>
<gene>
    <name evidence="1" type="ORF">JIN83_04025</name>
</gene>
<organism evidence="1 2">
    <name type="scientific">Oceaniferula flava</name>
    <dbReference type="NCBI Taxonomy" id="2800421"/>
    <lineage>
        <taxon>Bacteria</taxon>
        <taxon>Pseudomonadati</taxon>
        <taxon>Verrucomicrobiota</taxon>
        <taxon>Verrucomicrobiia</taxon>
        <taxon>Verrucomicrobiales</taxon>
        <taxon>Verrucomicrobiaceae</taxon>
        <taxon>Oceaniferula</taxon>
    </lineage>
</organism>
<dbReference type="EMBL" id="JAENIG010000002">
    <property type="protein sequence ID" value="MBK1854109.1"/>
    <property type="molecule type" value="Genomic_DNA"/>
</dbReference>
<comment type="caution">
    <text evidence="1">The sequence shown here is derived from an EMBL/GenBank/DDBJ whole genome shotgun (WGS) entry which is preliminary data.</text>
</comment>
<evidence type="ECO:0000313" key="2">
    <source>
        <dbReference type="Proteomes" id="UP000634206"/>
    </source>
</evidence>
<dbReference type="RefSeq" id="WP_309488715.1">
    <property type="nucleotide sequence ID" value="NZ_JAENIG010000002.1"/>
</dbReference>